<evidence type="ECO:0000313" key="3">
    <source>
        <dbReference type="Proteomes" id="UP000018208"/>
    </source>
</evidence>
<dbReference type="Proteomes" id="UP000018208">
    <property type="component" value="Unassembled WGS sequence"/>
</dbReference>
<proteinExistence type="predicted"/>
<name>V6M515_9EUKA</name>
<evidence type="ECO:0000313" key="2">
    <source>
        <dbReference type="EMBL" id="KAH0570296.1"/>
    </source>
</evidence>
<reference evidence="2" key="2">
    <citation type="submission" date="2020-12" db="EMBL/GenBank/DDBJ databases">
        <title>New Spironucleus salmonicida genome in near-complete chromosomes.</title>
        <authorList>
            <person name="Xu F."/>
            <person name="Kurt Z."/>
            <person name="Jimenez-Gonzalez A."/>
            <person name="Astvaldsson A."/>
            <person name="Andersson J.O."/>
            <person name="Svard S.G."/>
        </authorList>
    </citation>
    <scope>NUCLEOTIDE SEQUENCE</scope>
    <source>
        <strain evidence="2">ATCC 50377</strain>
    </source>
</reference>
<sequence length="223" mass="26324">MKQNYGYYRNTDNMYQSNNIYSHSPQHYQSYNYNNKNIEVSNQDILSDNTVQMKSIFGPIEYRNADTFIYQGSQNESKKEIEQIVNKIKKQDLPELVNMYLPIQINTSNLPYVAQYQPNKNEMALMKLLNLKVLDSFFETMLLFCGRIPTKKNICIAINSDMQKMGKFKIQNNILKQVTHNILEYKQVEEIEKISRQIFSITTNIQNGESMRVVKIKDQYIKQ</sequence>
<evidence type="ECO:0000313" key="1">
    <source>
        <dbReference type="EMBL" id="EST48449.1"/>
    </source>
</evidence>
<protein>
    <submittedName>
        <fullName evidence="1">Uncharacterized protein</fullName>
    </submittedName>
</protein>
<organism evidence="1">
    <name type="scientific">Spironucleus salmonicida</name>
    <dbReference type="NCBI Taxonomy" id="348837"/>
    <lineage>
        <taxon>Eukaryota</taxon>
        <taxon>Metamonada</taxon>
        <taxon>Diplomonadida</taxon>
        <taxon>Hexamitidae</taxon>
        <taxon>Hexamitinae</taxon>
        <taxon>Spironucleus</taxon>
    </lineage>
</organism>
<dbReference type="EMBL" id="KI545985">
    <property type="protein sequence ID" value="EST48449.1"/>
    <property type="molecule type" value="Genomic_DNA"/>
</dbReference>
<dbReference type="AlphaFoldDB" id="V6M515"/>
<gene>
    <name evidence="1" type="ORF">SS50377_11399</name>
    <name evidence="2" type="ORF">SS50377_28271</name>
</gene>
<accession>V6M515</accession>
<keyword evidence="3" id="KW-1185">Reference proteome</keyword>
<dbReference type="EMBL" id="AUWU02000008">
    <property type="protein sequence ID" value="KAH0570296.1"/>
    <property type="molecule type" value="Genomic_DNA"/>
</dbReference>
<reference evidence="1 2" key="1">
    <citation type="journal article" date="2014" name="PLoS Genet.">
        <title>The Genome of Spironucleus salmonicida Highlights a Fish Pathogen Adapted to Fluctuating Environments.</title>
        <authorList>
            <person name="Xu F."/>
            <person name="Jerlstrom-Hultqvist J."/>
            <person name="Einarsson E."/>
            <person name="Astvaldsson A."/>
            <person name="Svard S.G."/>
            <person name="Andersson J.O."/>
        </authorList>
    </citation>
    <scope>NUCLEOTIDE SEQUENCE</scope>
    <source>
        <strain evidence="2">ATCC 50377</strain>
    </source>
</reference>
<dbReference type="VEuPathDB" id="GiardiaDB:SS50377_28271"/>